<dbReference type="GeneID" id="93564557"/>
<evidence type="ECO:0000313" key="3">
    <source>
        <dbReference type="Proteomes" id="UP000192536"/>
    </source>
</evidence>
<dbReference type="RefSeq" id="WP_017491476.1">
    <property type="nucleotide sequence ID" value="NZ_CP049603.1"/>
</dbReference>
<dbReference type="PANTHER" id="PTHR40279">
    <property type="entry name" value="PQQC-LIKE PROTEIN"/>
    <property type="match status" value="1"/>
</dbReference>
<dbReference type="EMBL" id="MRWE01000059">
    <property type="protein sequence ID" value="ORJ23367.1"/>
    <property type="molecule type" value="Genomic_DNA"/>
</dbReference>
<name>A0A1X0W990_9GAMM</name>
<gene>
    <name evidence="2" type="ORF">BS640_21745</name>
</gene>
<dbReference type="GO" id="GO:0016491">
    <property type="term" value="F:oxidoreductase activity"/>
    <property type="evidence" value="ECO:0007669"/>
    <property type="project" value="UniProtKB-KW"/>
</dbReference>
<keyword evidence="3" id="KW-1185">Reference proteome</keyword>
<dbReference type="InterPro" id="IPR016084">
    <property type="entry name" value="Haem_Oase-like_multi-hlx"/>
</dbReference>
<protein>
    <submittedName>
        <fullName evidence="2">Spermidine/putrescine ABC transporter</fullName>
    </submittedName>
</protein>
<dbReference type="STRING" id="1646377.BS640_21745"/>
<keyword evidence="1" id="KW-0560">Oxidoreductase</keyword>
<sequence length="354" mass="41041">MFNLKEVKSTFESDTYNFSSRLKHYINSSIADVNGDIDNDIDAILYDAYETSLPEAQKVIHNALFMIYQINLCYPLSIPAQRQYDPIIINIKNKIEARWLYHEFKDTPNLEVPAKNKSFAEFLINLWKTHNASHHPLFDFIETDATQEQLYLFLKSDSALNLIFFDLVAYTLIGSHPETRGTISENIWDEVGHGDRYFTHVNLYKDLLERRGINLPTHHYVELYGAEALSGHNAFMLGGVNRRHYYKLLGVMAMTEVLDPPQYSKLVKGCTRLGLTERDFHYYAEHIEVDIKHGDDWLYNVINVIVSQHPESKNEFYLGCLLRLRTAERYYDQLLEAMKGIPDCQTILAPSTSI</sequence>
<accession>A0A1X0W990</accession>
<dbReference type="PANTHER" id="PTHR40279:SF3">
    <property type="entry name" value="4-AMINOBENZOATE SYNTHASE"/>
    <property type="match status" value="1"/>
</dbReference>
<reference evidence="2 3" key="1">
    <citation type="journal article" date="2017" name="Int. J. Syst. Evol. Microbiol.">
        <title>Rouxiella badensis sp. nov. and Rouxiella silvae sp. nov. isolated from peat bog soil in Germany and emendation of the genus description.</title>
        <authorList>
            <person name="Le Fleche-Mateos A."/>
            <person name="Kugler J.H."/>
            <person name="Hansen S.H."/>
            <person name="Syldatk C."/>
            <person name="Hausmann R."/>
            <person name="Lomprez F."/>
            <person name="Vandenbogaert M."/>
            <person name="Manuguerra J.C."/>
            <person name="Grimont P.A."/>
        </authorList>
    </citation>
    <scope>NUCLEOTIDE SEQUENCE [LARGE SCALE GENOMIC DNA]</scope>
    <source>
        <strain evidence="2 3">DSM 100043</strain>
    </source>
</reference>
<dbReference type="AlphaFoldDB" id="A0A1X0W990"/>
<dbReference type="Proteomes" id="UP000192536">
    <property type="component" value="Unassembled WGS sequence"/>
</dbReference>
<organism evidence="2 3">
    <name type="scientific">Rouxiella badensis</name>
    <dbReference type="NCBI Taxonomy" id="1646377"/>
    <lineage>
        <taxon>Bacteria</taxon>
        <taxon>Pseudomonadati</taxon>
        <taxon>Pseudomonadota</taxon>
        <taxon>Gammaproteobacteria</taxon>
        <taxon>Enterobacterales</taxon>
        <taxon>Yersiniaceae</taxon>
        <taxon>Rouxiella</taxon>
    </lineage>
</organism>
<dbReference type="Gene3D" id="1.20.910.10">
    <property type="entry name" value="Heme oxygenase-like"/>
    <property type="match status" value="1"/>
</dbReference>
<dbReference type="InterPro" id="IPR039068">
    <property type="entry name" value="PqqC-like"/>
</dbReference>
<dbReference type="SMART" id="SM01236">
    <property type="entry name" value="Haem_oxygenase_2"/>
    <property type="match status" value="1"/>
</dbReference>
<dbReference type="SUPFAM" id="SSF48613">
    <property type="entry name" value="Heme oxygenase-like"/>
    <property type="match status" value="1"/>
</dbReference>
<proteinExistence type="predicted"/>
<comment type="caution">
    <text evidence="2">The sequence shown here is derived from an EMBL/GenBank/DDBJ whole genome shotgun (WGS) entry which is preliminary data.</text>
</comment>
<evidence type="ECO:0000256" key="1">
    <source>
        <dbReference type="ARBA" id="ARBA00023002"/>
    </source>
</evidence>
<dbReference type="Pfam" id="PF14518">
    <property type="entry name" value="Haem_oxygenas_2"/>
    <property type="match status" value="1"/>
</dbReference>
<evidence type="ECO:0000313" key="2">
    <source>
        <dbReference type="EMBL" id="ORJ23367.1"/>
    </source>
</evidence>